<dbReference type="EMBL" id="KB445552">
    <property type="protein sequence ID" value="EMC99318.1"/>
    <property type="molecule type" value="Genomic_DNA"/>
</dbReference>
<feature type="compositionally biased region" description="Gly residues" evidence="1">
    <location>
        <begin position="572"/>
        <end position="585"/>
    </location>
</feature>
<dbReference type="OMA" id="EPARMEC"/>
<feature type="region of interest" description="Disordered" evidence="1">
    <location>
        <begin position="1"/>
        <end position="106"/>
    </location>
</feature>
<dbReference type="OrthoDB" id="309640at2759"/>
<dbReference type="Proteomes" id="UP000011761">
    <property type="component" value="Unassembled WGS sequence"/>
</dbReference>
<dbReference type="RefSeq" id="XP_007674229.1">
    <property type="nucleotide sequence ID" value="XM_007676039.1"/>
</dbReference>
<accession>M2N5K9</accession>
<evidence type="ECO:0000313" key="3">
    <source>
        <dbReference type="Proteomes" id="UP000011761"/>
    </source>
</evidence>
<evidence type="ECO:0000256" key="1">
    <source>
        <dbReference type="SAM" id="MobiDB-lite"/>
    </source>
</evidence>
<dbReference type="KEGG" id="bcom:BAUCODRAFT_154961"/>
<organism evidence="2 3">
    <name type="scientific">Baudoinia panamericana (strain UAMH 10762)</name>
    <name type="common">Angels' share fungus</name>
    <name type="synonym">Baudoinia compniacensis (strain UAMH 10762)</name>
    <dbReference type="NCBI Taxonomy" id="717646"/>
    <lineage>
        <taxon>Eukaryota</taxon>
        <taxon>Fungi</taxon>
        <taxon>Dikarya</taxon>
        <taxon>Ascomycota</taxon>
        <taxon>Pezizomycotina</taxon>
        <taxon>Dothideomycetes</taxon>
        <taxon>Dothideomycetidae</taxon>
        <taxon>Mycosphaerellales</taxon>
        <taxon>Teratosphaeriaceae</taxon>
        <taxon>Baudoinia</taxon>
    </lineage>
</organism>
<sequence>MTRQRAGPSSNPHVPPSRKRQQSEDARQDAASAKRRTSNGLLASADTASLGERQVSPARNVHFGRRLERGPSISTADHRNQSPKRSALRHETDHHSVTDMPDTDLDDEDRRTILEMIDDSGPSNQLLDGLLEYVQDANEVNGIQASELVDAFSETRPNGSPLRTSTESPRRSPISDQDPRVCEQLNKLQRLIYDLAADLPILLPEARDFAFNELLAAKSHQQLVRYIGYLALGGPNGRTSWEALIASDECRRSLVWAITSHSLKEHVFDALWFGASEAEEKELQDQERRLLDLDGLHRTAERAKLCAKFAARHGLQTDRRLTSMKCRLVIQLENLLAPLWLVFVPFPQRLQNSLLGDVRRKLVAIVSHAVDLSHVMRCTEDIVYFWPPTFKDETFEPARMECLNLANMYRHSPFVKQDSGERQRPKLRPGSEDQSDAIVRIMCFPGLIAYRKGGGELAQEQLRWERRQTNNAPPDVRLVQQTRDGNYSGYEGFRTRVLCKAIVHLQWGKQRLLTREAGTSLYLNAVRDHSSKYEQDYIGFVELYDIFQRKHTNQARSKKGVRSQQRTWSGSLFGGGEGSAKGKAGGPAPSRGKAGR</sequence>
<feature type="compositionally biased region" description="Low complexity" evidence="1">
    <location>
        <begin position="586"/>
        <end position="596"/>
    </location>
</feature>
<dbReference type="HOGENOM" id="CLU_457800_0_0_1"/>
<dbReference type="GeneID" id="19109291"/>
<dbReference type="eggNOG" id="ENOG502SVM3">
    <property type="taxonomic scope" value="Eukaryota"/>
</dbReference>
<proteinExistence type="predicted"/>
<evidence type="ECO:0000313" key="2">
    <source>
        <dbReference type="EMBL" id="EMC99318.1"/>
    </source>
</evidence>
<gene>
    <name evidence="2" type="ORF">BAUCODRAFT_154961</name>
</gene>
<feature type="region of interest" description="Disordered" evidence="1">
    <location>
        <begin position="152"/>
        <end position="178"/>
    </location>
</feature>
<feature type="compositionally biased region" description="Polar residues" evidence="1">
    <location>
        <begin position="1"/>
        <end position="12"/>
    </location>
</feature>
<reference evidence="2 3" key="1">
    <citation type="journal article" date="2012" name="PLoS Pathog.">
        <title>Diverse lifestyles and strategies of plant pathogenesis encoded in the genomes of eighteen Dothideomycetes fungi.</title>
        <authorList>
            <person name="Ohm R.A."/>
            <person name="Feau N."/>
            <person name="Henrissat B."/>
            <person name="Schoch C.L."/>
            <person name="Horwitz B.A."/>
            <person name="Barry K.W."/>
            <person name="Condon B.J."/>
            <person name="Copeland A.C."/>
            <person name="Dhillon B."/>
            <person name="Glaser F."/>
            <person name="Hesse C.N."/>
            <person name="Kosti I."/>
            <person name="LaButti K."/>
            <person name="Lindquist E.A."/>
            <person name="Lucas S."/>
            <person name="Salamov A.A."/>
            <person name="Bradshaw R.E."/>
            <person name="Ciuffetti L."/>
            <person name="Hamelin R.C."/>
            <person name="Kema G.H.J."/>
            <person name="Lawrence C."/>
            <person name="Scott J.A."/>
            <person name="Spatafora J.W."/>
            <person name="Turgeon B.G."/>
            <person name="de Wit P.J.G.M."/>
            <person name="Zhong S."/>
            <person name="Goodwin S.B."/>
            <person name="Grigoriev I.V."/>
        </authorList>
    </citation>
    <scope>NUCLEOTIDE SEQUENCE [LARGE SCALE GENOMIC DNA]</scope>
    <source>
        <strain evidence="2 3">UAMH 10762</strain>
    </source>
</reference>
<feature type="region of interest" description="Disordered" evidence="1">
    <location>
        <begin position="554"/>
        <end position="596"/>
    </location>
</feature>
<feature type="compositionally biased region" description="Polar residues" evidence="1">
    <location>
        <begin position="155"/>
        <end position="167"/>
    </location>
</feature>
<keyword evidence="3" id="KW-1185">Reference proteome</keyword>
<protein>
    <submittedName>
        <fullName evidence="2">Uncharacterized protein</fullName>
    </submittedName>
</protein>
<feature type="compositionally biased region" description="Basic and acidic residues" evidence="1">
    <location>
        <begin position="88"/>
        <end position="97"/>
    </location>
</feature>
<dbReference type="STRING" id="717646.M2N5K9"/>
<dbReference type="AlphaFoldDB" id="M2N5K9"/>
<name>M2N5K9_BAUPA</name>